<dbReference type="RefSeq" id="WP_230843865.1">
    <property type="nucleotide sequence ID" value="NZ_CP063845.1"/>
</dbReference>
<feature type="binding site" evidence="9">
    <location>
        <position position="72"/>
    </location>
    <ligand>
        <name>substrate</name>
    </ligand>
</feature>
<protein>
    <recommendedName>
        <fullName evidence="9">Phosphopantetheine adenylyltransferase</fullName>
        <ecNumber evidence="9">2.7.7.3</ecNumber>
    </recommendedName>
    <alternativeName>
        <fullName evidence="9">Dephospho-CoA pyrophosphorylase</fullName>
    </alternativeName>
    <alternativeName>
        <fullName evidence="9">Pantetheine-phosphate adenylyltransferase</fullName>
        <shortName evidence="9">PPAT</shortName>
    </alternativeName>
</protein>
<dbReference type="PANTHER" id="PTHR21342">
    <property type="entry name" value="PHOSPHOPANTETHEINE ADENYLYLTRANSFERASE"/>
    <property type="match status" value="1"/>
</dbReference>
<evidence type="ECO:0000313" key="12">
    <source>
        <dbReference type="Proteomes" id="UP001054846"/>
    </source>
</evidence>
<evidence type="ECO:0000256" key="4">
    <source>
        <dbReference type="ARBA" id="ARBA00022741"/>
    </source>
</evidence>
<evidence type="ECO:0000256" key="7">
    <source>
        <dbReference type="ARBA" id="ARBA00022993"/>
    </source>
</evidence>
<dbReference type="EC" id="2.7.7.3" evidence="9"/>
<comment type="catalytic activity">
    <reaction evidence="8 9">
        <text>(R)-4'-phosphopantetheine + ATP + H(+) = 3'-dephospho-CoA + diphosphate</text>
        <dbReference type="Rhea" id="RHEA:19801"/>
        <dbReference type="ChEBI" id="CHEBI:15378"/>
        <dbReference type="ChEBI" id="CHEBI:30616"/>
        <dbReference type="ChEBI" id="CHEBI:33019"/>
        <dbReference type="ChEBI" id="CHEBI:57328"/>
        <dbReference type="ChEBI" id="CHEBI:61723"/>
        <dbReference type="EC" id="2.7.7.3"/>
    </reaction>
</comment>
<feature type="binding site" evidence="9">
    <location>
        <position position="86"/>
    </location>
    <ligand>
        <name>substrate</name>
    </ligand>
</feature>
<dbReference type="Pfam" id="PF01467">
    <property type="entry name" value="CTP_transf_like"/>
    <property type="match status" value="1"/>
</dbReference>
<dbReference type="EMBL" id="CP063845">
    <property type="protein sequence ID" value="UFP96625.1"/>
    <property type="molecule type" value="Genomic_DNA"/>
</dbReference>
<keyword evidence="4 9" id="KW-0547">Nucleotide-binding</keyword>
<evidence type="ECO:0000259" key="10">
    <source>
        <dbReference type="Pfam" id="PF01467"/>
    </source>
</evidence>
<feature type="site" description="Transition state stabilizer" evidence="9">
    <location>
        <position position="16"/>
    </location>
</feature>
<comment type="pathway">
    <text evidence="9">Cofactor biosynthesis; coenzyme A biosynthesis; CoA from (R)-pantothenate: step 4/5.</text>
</comment>
<dbReference type="NCBIfam" id="TIGR01510">
    <property type="entry name" value="coaD_prev_kdtB"/>
    <property type="match status" value="1"/>
</dbReference>
<dbReference type="InterPro" id="IPR001980">
    <property type="entry name" value="PPAT"/>
</dbReference>
<dbReference type="InterPro" id="IPR004821">
    <property type="entry name" value="Cyt_trans-like"/>
</dbReference>
<evidence type="ECO:0000256" key="1">
    <source>
        <dbReference type="ARBA" id="ARBA00022490"/>
    </source>
</evidence>
<evidence type="ECO:0000256" key="5">
    <source>
        <dbReference type="ARBA" id="ARBA00022840"/>
    </source>
</evidence>
<evidence type="ECO:0000256" key="8">
    <source>
        <dbReference type="ARBA" id="ARBA00029346"/>
    </source>
</evidence>
<dbReference type="Gene3D" id="3.40.50.620">
    <property type="entry name" value="HUPs"/>
    <property type="match status" value="1"/>
</dbReference>
<keyword evidence="2 9" id="KW-0808">Transferase</keyword>
<dbReference type="Proteomes" id="UP001054846">
    <property type="component" value="Chromosome"/>
</dbReference>
<evidence type="ECO:0000313" key="11">
    <source>
        <dbReference type="EMBL" id="UFP96625.1"/>
    </source>
</evidence>
<name>A0ABY3PSJ5_9CYAN</name>
<dbReference type="CDD" id="cd02163">
    <property type="entry name" value="PPAT"/>
    <property type="match status" value="1"/>
</dbReference>
<keyword evidence="5 9" id="KW-0067">ATP-binding</keyword>
<keyword evidence="6 9" id="KW-0460">Magnesium</keyword>
<keyword evidence="3 9" id="KW-0548">Nucleotidyltransferase</keyword>
<dbReference type="HAMAP" id="MF_00151">
    <property type="entry name" value="PPAT_bact"/>
    <property type="match status" value="1"/>
</dbReference>
<dbReference type="GO" id="GO:0004595">
    <property type="term" value="F:pantetheine-phosphate adenylyltransferase activity"/>
    <property type="evidence" value="ECO:0007669"/>
    <property type="project" value="UniProtKB-EC"/>
</dbReference>
<keyword evidence="7 9" id="KW-0173">Coenzyme A biosynthesis</keyword>
<feature type="binding site" evidence="9">
    <location>
        <begin position="8"/>
        <end position="9"/>
    </location>
    <ligand>
        <name>ATP</name>
        <dbReference type="ChEBI" id="CHEBI:30616"/>
    </ligand>
</feature>
<comment type="subcellular location">
    <subcellularLocation>
        <location evidence="9">Cytoplasm</location>
    </subcellularLocation>
</comment>
<feature type="binding site" evidence="9">
    <location>
        <position position="16"/>
    </location>
    <ligand>
        <name>ATP</name>
        <dbReference type="ChEBI" id="CHEBI:30616"/>
    </ligand>
</feature>
<evidence type="ECO:0000256" key="6">
    <source>
        <dbReference type="ARBA" id="ARBA00022842"/>
    </source>
</evidence>
<feature type="binding site" evidence="9">
    <location>
        <begin position="122"/>
        <end position="128"/>
    </location>
    <ligand>
        <name>ATP</name>
        <dbReference type="ChEBI" id="CHEBI:30616"/>
    </ligand>
</feature>
<feature type="binding site" evidence="9">
    <location>
        <position position="97"/>
    </location>
    <ligand>
        <name>ATP</name>
        <dbReference type="ChEBI" id="CHEBI:30616"/>
    </ligand>
</feature>
<comment type="subunit">
    <text evidence="9">Homohexamer.</text>
</comment>
<feature type="binding site" evidence="9">
    <location>
        <position position="8"/>
    </location>
    <ligand>
        <name>substrate</name>
    </ligand>
</feature>
<evidence type="ECO:0000256" key="3">
    <source>
        <dbReference type="ARBA" id="ARBA00022695"/>
    </source>
</evidence>
<comment type="function">
    <text evidence="9">Reversibly transfers an adenylyl group from ATP to 4'-phosphopantetheine, yielding dephospho-CoA (dPCoA) and pyrophosphate.</text>
</comment>
<proteinExistence type="inferred from homology"/>
<comment type="cofactor">
    <cofactor evidence="9">
        <name>Mg(2+)</name>
        <dbReference type="ChEBI" id="CHEBI:18420"/>
    </cofactor>
</comment>
<sequence>MIALYPGSFDPLTYGHLDIIERAARLFDRVVVAVLRNPAKVPLFTVEERLSQIQKAVRHLDNVEVEAFNGLTVTVARRLDARVLLRGLRAVSDFEAELQMAQTNRTLATEIETLFLSTSTEHSFLSSSLVKNIAAAGGPVSHMVPEHIEKELRTRFAGEPL</sequence>
<dbReference type="InterPro" id="IPR014729">
    <property type="entry name" value="Rossmann-like_a/b/a_fold"/>
</dbReference>
<dbReference type="PRINTS" id="PR01020">
    <property type="entry name" value="LPSBIOSNTHSS"/>
</dbReference>
<keyword evidence="12" id="KW-1185">Reference proteome</keyword>
<gene>
    <name evidence="9 11" type="primary">coaD</name>
    <name evidence="11" type="ORF">ISF26_10625</name>
</gene>
<dbReference type="NCBIfam" id="TIGR00125">
    <property type="entry name" value="cyt_tran_rel"/>
    <property type="match status" value="1"/>
</dbReference>
<feature type="binding site" evidence="9">
    <location>
        <position position="40"/>
    </location>
    <ligand>
        <name>substrate</name>
    </ligand>
</feature>
<reference evidence="11 12" key="1">
    <citation type="journal article" date="2021" name="Genome Biol. Evol.">
        <title>Complete Genome Sequencing of a Novel Gloeobacter Species from a Waterfall Cave in Mexico.</title>
        <authorList>
            <person name="Saw J.H."/>
            <person name="Cardona T."/>
            <person name="Montejano G."/>
        </authorList>
    </citation>
    <scope>NUCLEOTIDE SEQUENCE [LARGE SCALE GENOMIC DNA]</scope>
    <source>
        <strain evidence="11">MG652769</strain>
    </source>
</reference>
<dbReference type="PANTHER" id="PTHR21342:SF1">
    <property type="entry name" value="PHOSPHOPANTETHEINE ADENYLYLTRANSFERASE"/>
    <property type="match status" value="1"/>
</dbReference>
<comment type="similarity">
    <text evidence="9">Belongs to the bacterial CoaD family.</text>
</comment>
<dbReference type="SUPFAM" id="SSF52374">
    <property type="entry name" value="Nucleotidylyl transferase"/>
    <property type="match status" value="1"/>
</dbReference>
<evidence type="ECO:0000256" key="9">
    <source>
        <dbReference type="HAMAP-Rule" id="MF_00151"/>
    </source>
</evidence>
<keyword evidence="1 9" id="KW-0963">Cytoplasm</keyword>
<evidence type="ECO:0000256" key="2">
    <source>
        <dbReference type="ARBA" id="ARBA00022679"/>
    </source>
</evidence>
<feature type="binding site" evidence="9">
    <location>
        <begin position="87"/>
        <end position="89"/>
    </location>
    <ligand>
        <name>ATP</name>
        <dbReference type="ChEBI" id="CHEBI:30616"/>
    </ligand>
</feature>
<feature type="domain" description="Cytidyltransferase-like" evidence="10">
    <location>
        <begin position="4"/>
        <end position="132"/>
    </location>
</feature>
<accession>A0ABY3PSJ5</accession>
<organism evidence="11 12">
    <name type="scientific">Gloeobacter morelensis MG652769</name>
    <dbReference type="NCBI Taxonomy" id="2781736"/>
    <lineage>
        <taxon>Bacteria</taxon>
        <taxon>Bacillati</taxon>
        <taxon>Cyanobacteriota</taxon>
        <taxon>Cyanophyceae</taxon>
        <taxon>Gloeobacterales</taxon>
        <taxon>Gloeobacteraceae</taxon>
        <taxon>Gloeobacter</taxon>
        <taxon>Gloeobacter morelensis</taxon>
    </lineage>
</organism>